<evidence type="ECO:0000313" key="15">
    <source>
        <dbReference type="EMBL" id="GHO98026.1"/>
    </source>
</evidence>
<dbReference type="PROSITE" id="PS50294">
    <property type="entry name" value="WD_REPEATS_REGION"/>
    <property type="match status" value="1"/>
</dbReference>
<dbReference type="InterPro" id="IPR011009">
    <property type="entry name" value="Kinase-like_dom_sf"/>
</dbReference>
<dbReference type="InterPro" id="IPR000719">
    <property type="entry name" value="Prot_kinase_dom"/>
</dbReference>
<feature type="repeat" description="WD" evidence="11">
    <location>
        <begin position="392"/>
        <end position="426"/>
    </location>
</feature>
<keyword evidence="6 12" id="KW-0547">Nucleotide-binding</keyword>
<evidence type="ECO:0000259" key="14">
    <source>
        <dbReference type="PROSITE" id="PS50011"/>
    </source>
</evidence>
<dbReference type="Gene3D" id="1.10.510.10">
    <property type="entry name" value="Transferase(Phosphotransferase) domain 1"/>
    <property type="match status" value="1"/>
</dbReference>
<dbReference type="InterPro" id="IPR008271">
    <property type="entry name" value="Ser/Thr_kinase_AS"/>
</dbReference>
<dbReference type="InterPro" id="IPR019775">
    <property type="entry name" value="WD40_repeat_CS"/>
</dbReference>
<evidence type="ECO:0000256" key="11">
    <source>
        <dbReference type="PROSITE-ProRule" id="PRU00221"/>
    </source>
</evidence>
<dbReference type="SMART" id="SM00220">
    <property type="entry name" value="S_TKc"/>
    <property type="match status" value="1"/>
</dbReference>
<dbReference type="InterPro" id="IPR017441">
    <property type="entry name" value="Protein_kinase_ATP_BS"/>
</dbReference>
<dbReference type="GO" id="GO:0004674">
    <property type="term" value="F:protein serine/threonine kinase activity"/>
    <property type="evidence" value="ECO:0007669"/>
    <property type="project" value="UniProtKB-KW"/>
</dbReference>
<gene>
    <name evidence="15" type="ORF">KSF_080740</name>
</gene>
<dbReference type="InterPro" id="IPR001680">
    <property type="entry name" value="WD40_rpt"/>
</dbReference>
<evidence type="ECO:0000256" key="7">
    <source>
        <dbReference type="ARBA" id="ARBA00022777"/>
    </source>
</evidence>
<dbReference type="RefSeq" id="WP_220208794.1">
    <property type="nucleotide sequence ID" value="NZ_BNJK01000002.1"/>
</dbReference>
<dbReference type="PROSITE" id="PS00108">
    <property type="entry name" value="PROTEIN_KINASE_ST"/>
    <property type="match status" value="1"/>
</dbReference>
<evidence type="ECO:0000256" key="12">
    <source>
        <dbReference type="PROSITE-ProRule" id="PRU10141"/>
    </source>
</evidence>
<keyword evidence="2" id="KW-0723">Serine/threonine-protein kinase</keyword>
<dbReference type="PROSITE" id="PS00107">
    <property type="entry name" value="PROTEIN_KINASE_ATP"/>
    <property type="match status" value="1"/>
</dbReference>
<feature type="region of interest" description="Disordered" evidence="13">
    <location>
        <begin position="365"/>
        <end position="386"/>
    </location>
</feature>
<evidence type="ECO:0000256" key="2">
    <source>
        <dbReference type="ARBA" id="ARBA00022527"/>
    </source>
</evidence>
<dbReference type="Pfam" id="PF00400">
    <property type="entry name" value="WD40"/>
    <property type="match status" value="2"/>
</dbReference>
<dbReference type="Proteomes" id="UP000597444">
    <property type="component" value="Unassembled WGS sequence"/>
</dbReference>
<evidence type="ECO:0000256" key="13">
    <source>
        <dbReference type="SAM" id="MobiDB-lite"/>
    </source>
</evidence>
<reference evidence="15" key="1">
    <citation type="submission" date="2020-10" db="EMBL/GenBank/DDBJ databases">
        <title>Taxonomic study of unclassified bacteria belonging to the class Ktedonobacteria.</title>
        <authorList>
            <person name="Yabe S."/>
            <person name="Wang C.M."/>
            <person name="Zheng Y."/>
            <person name="Sakai Y."/>
            <person name="Cavaletti L."/>
            <person name="Monciardini P."/>
            <person name="Donadio S."/>
        </authorList>
    </citation>
    <scope>NUCLEOTIDE SEQUENCE</scope>
    <source>
        <strain evidence="15">ID150040</strain>
    </source>
</reference>
<dbReference type="Gene3D" id="3.30.200.20">
    <property type="entry name" value="Phosphorylase Kinase, domain 1"/>
    <property type="match status" value="1"/>
</dbReference>
<dbReference type="PANTHER" id="PTHR43289">
    <property type="entry name" value="MITOGEN-ACTIVATED PROTEIN KINASE KINASE KINASE 20-RELATED"/>
    <property type="match status" value="1"/>
</dbReference>
<dbReference type="PANTHER" id="PTHR43289:SF6">
    <property type="entry name" value="SERINE_THREONINE-PROTEIN KINASE NEKL-3"/>
    <property type="match status" value="1"/>
</dbReference>
<evidence type="ECO:0000256" key="6">
    <source>
        <dbReference type="ARBA" id="ARBA00022741"/>
    </source>
</evidence>
<keyword evidence="16" id="KW-1185">Reference proteome</keyword>
<evidence type="ECO:0000256" key="10">
    <source>
        <dbReference type="ARBA" id="ARBA00048679"/>
    </source>
</evidence>
<comment type="catalytic activity">
    <reaction evidence="9">
        <text>L-threonyl-[protein] + ATP = O-phospho-L-threonyl-[protein] + ADP + H(+)</text>
        <dbReference type="Rhea" id="RHEA:46608"/>
        <dbReference type="Rhea" id="RHEA-COMP:11060"/>
        <dbReference type="Rhea" id="RHEA-COMP:11605"/>
        <dbReference type="ChEBI" id="CHEBI:15378"/>
        <dbReference type="ChEBI" id="CHEBI:30013"/>
        <dbReference type="ChEBI" id="CHEBI:30616"/>
        <dbReference type="ChEBI" id="CHEBI:61977"/>
        <dbReference type="ChEBI" id="CHEBI:456216"/>
        <dbReference type="EC" id="2.7.11.1"/>
    </reaction>
</comment>
<keyword evidence="8 12" id="KW-0067">ATP-binding</keyword>
<dbReference type="GO" id="GO:0005524">
    <property type="term" value="F:ATP binding"/>
    <property type="evidence" value="ECO:0007669"/>
    <property type="project" value="UniProtKB-UniRule"/>
</dbReference>
<keyword evidence="7" id="KW-0418">Kinase</keyword>
<evidence type="ECO:0000256" key="8">
    <source>
        <dbReference type="ARBA" id="ARBA00022840"/>
    </source>
</evidence>
<dbReference type="EMBL" id="BNJK01000002">
    <property type="protein sequence ID" value="GHO98026.1"/>
    <property type="molecule type" value="Genomic_DNA"/>
</dbReference>
<dbReference type="Gene3D" id="2.130.10.10">
    <property type="entry name" value="YVTN repeat-like/Quinoprotein amine dehydrogenase"/>
    <property type="match status" value="2"/>
</dbReference>
<comment type="catalytic activity">
    <reaction evidence="10">
        <text>L-seryl-[protein] + ATP = O-phospho-L-seryl-[protein] + ADP + H(+)</text>
        <dbReference type="Rhea" id="RHEA:17989"/>
        <dbReference type="Rhea" id="RHEA-COMP:9863"/>
        <dbReference type="Rhea" id="RHEA-COMP:11604"/>
        <dbReference type="ChEBI" id="CHEBI:15378"/>
        <dbReference type="ChEBI" id="CHEBI:29999"/>
        <dbReference type="ChEBI" id="CHEBI:30616"/>
        <dbReference type="ChEBI" id="CHEBI:83421"/>
        <dbReference type="ChEBI" id="CHEBI:456216"/>
        <dbReference type="EC" id="2.7.11.1"/>
    </reaction>
</comment>
<dbReference type="SUPFAM" id="SSF56112">
    <property type="entry name" value="Protein kinase-like (PK-like)"/>
    <property type="match status" value="1"/>
</dbReference>
<evidence type="ECO:0000256" key="1">
    <source>
        <dbReference type="ARBA" id="ARBA00012513"/>
    </source>
</evidence>
<evidence type="ECO:0000313" key="16">
    <source>
        <dbReference type="Proteomes" id="UP000597444"/>
    </source>
</evidence>
<dbReference type="SUPFAM" id="SSF50978">
    <property type="entry name" value="WD40 repeat-like"/>
    <property type="match status" value="1"/>
</dbReference>
<keyword evidence="3 11" id="KW-0853">WD repeat</keyword>
<dbReference type="Pfam" id="PF00069">
    <property type="entry name" value="Pkinase"/>
    <property type="match status" value="1"/>
</dbReference>
<sequence>MDQQELLSQITPTNMLGRYRILRRLGRGGMGEVWLCEDQRLDRQVAVKTLPAQNQQDHTFIQRFEREAKAAAALNHPHILPVHDYGKQPLANERIITYIVMPYIQGGSLSERIAFYTRQRRLMPYQEALNFLSQAASAIDYAHKQRLIHRDIKPDNMLLRDENWLLLADFGIARMLTGTESLTTAGNGIGTPEFMAPEQARGQAHITSDNYSLAVVAYLLFTGRLPFQGESAIAISIQHLIEEPPPPRQFNPSLSPATEQLLLQSLAKDPAERPALASDFVTQLERSLHDAAYQPTALPTIRDLPALAFQESVPLLQQEQSEDEQHPRHLRLSRRQLLATSAITATAVAGGALGTWGIMQRPSSPARIQLPAQPNSSARPRSTGKDKPVLVLTGHSKAAYSLVWSQDANYLVSAGSDNQVLFWNLSRLRQQPDRPSLTPLYDHQLRCNQPYNAATLFMASSPDRTRLAIANLQITDTDTQITLCTPDFNNITPIPLRVRDTASDYGPDIDGMAWVDDQHLVFAHMKSAPDSKGSSFYQLYLINTQQTLYQLLDTTQPYDPDVQTFTSVLSSFRTGSLAVIHKQSIVVGQINTSGQPAWHKHSTIDLSQFARDKDHSAINMVDWSADGRYLVVLVPFSSATNTQQLLYIPWQEVNPVQYQLKVPDYATDRVIAMFSHIACNPADLSPGVAAGTTNGDIYLWDFREHSSFASKLDNGGITGAVTSLAWSPDGHWLAAGFEDSNTSILVWKIS</sequence>
<keyword evidence="4" id="KW-0808">Transferase</keyword>
<feature type="domain" description="Protein kinase" evidence="14">
    <location>
        <begin position="19"/>
        <end position="292"/>
    </location>
</feature>
<dbReference type="CDD" id="cd14014">
    <property type="entry name" value="STKc_PknB_like"/>
    <property type="match status" value="1"/>
</dbReference>
<dbReference type="PROSITE" id="PS50082">
    <property type="entry name" value="WD_REPEATS_2"/>
    <property type="match status" value="1"/>
</dbReference>
<evidence type="ECO:0000256" key="9">
    <source>
        <dbReference type="ARBA" id="ARBA00047899"/>
    </source>
</evidence>
<name>A0A8J3IXT2_9CHLR</name>
<dbReference type="InterPro" id="IPR015943">
    <property type="entry name" value="WD40/YVTN_repeat-like_dom_sf"/>
</dbReference>
<dbReference type="AlphaFoldDB" id="A0A8J3IXT2"/>
<evidence type="ECO:0000256" key="4">
    <source>
        <dbReference type="ARBA" id="ARBA00022679"/>
    </source>
</evidence>
<dbReference type="EC" id="2.7.11.1" evidence="1"/>
<keyword evidence="5" id="KW-0677">Repeat</keyword>
<proteinExistence type="predicted"/>
<accession>A0A8J3IXT2</accession>
<feature type="binding site" evidence="12">
    <location>
        <position position="48"/>
    </location>
    <ligand>
        <name>ATP</name>
        <dbReference type="ChEBI" id="CHEBI:30616"/>
    </ligand>
</feature>
<dbReference type="InterPro" id="IPR036322">
    <property type="entry name" value="WD40_repeat_dom_sf"/>
</dbReference>
<comment type="caution">
    <text evidence="15">The sequence shown here is derived from an EMBL/GenBank/DDBJ whole genome shotgun (WGS) entry which is preliminary data.</text>
</comment>
<evidence type="ECO:0000256" key="3">
    <source>
        <dbReference type="ARBA" id="ARBA00022574"/>
    </source>
</evidence>
<dbReference type="PROSITE" id="PS00678">
    <property type="entry name" value="WD_REPEATS_1"/>
    <property type="match status" value="1"/>
</dbReference>
<protein>
    <recommendedName>
        <fullName evidence="1">non-specific serine/threonine protein kinase</fullName>
        <ecNumber evidence="1">2.7.11.1</ecNumber>
    </recommendedName>
</protein>
<evidence type="ECO:0000256" key="5">
    <source>
        <dbReference type="ARBA" id="ARBA00022737"/>
    </source>
</evidence>
<dbReference type="PROSITE" id="PS50011">
    <property type="entry name" value="PROTEIN_KINASE_DOM"/>
    <property type="match status" value="1"/>
</dbReference>
<organism evidence="15 16">
    <name type="scientific">Reticulibacter mediterranei</name>
    <dbReference type="NCBI Taxonomy" id="2778369"/>
    <lineage>
        <taxon>Bacteria</taxon>
        <taxon>Bacillati</taxon>
        <taxon>Chloroflexota</taxon>
        <taxon>Ktedonobacteria</taxon>
        <taxon>Ktedonobacterales</taxon>
        <taxon>Reticulibacteraceae</taxon>
        <taxon>Reticulibacter</taxon>
    </lineage>
</organism>
<dbReference type="SMART" id="SM00320">
    <property type="entry name" value="WD40"/>
    <property type="match status" value="3"/>
</dbReference>
<dbReference type="FunFam" id="3.30.200.20:FF:000035">
    <property type="entry name" value="Serine/threonine protein kinase Stk1"/>
    <property type="match status" value="1"/>
</dbReference>